<dbReference type="eggNOG" id="COG4425">
    <property type="taxonomic scope" value="Bacteria"/>
</dbReference>
<feature type="domain" description="Alpha/beta-hydrolase catalytic" evidence="2">
    <location>
        <begin position="174"/>
        <end position="324"/>
    </location>
</feature>
<evidence type="ECO:0000313" key="3">
    <source>
        <dbReference type="EMBL" id="KGN38040.1"/>
    </source>
</evidence>
<dbReference type="ESTHER" id="9mico-a0a0a0jkw8">
    <property type="family name" value="Abhydrolase_9"/>
</dbReference>
<dbReference type="Proteomes" id="UP000030011">
    <property type="component" value="Unassembled WGS sequence"/>
</dbReference>
<dbReference type="InterPro" id="IPR029058">
    <property type="entry name" value="AB_hydrolase_fold"/>
</dbReference>
<dbReference type="Pfam" id="PF10081">
    <property type="entry name" value="Abhydrolase_9"/>
    <property type="match status" value="1"/>
</dbReference>
<keyword evidence="4" id="KW-1185">Reference proteome</keyword>
<evidence type="ECO:0000256" key="1">
    <source>
        <dbReference type="SAM" id="Phobius"/>
    </source>
</evidence>
<dbReference type="SUPFAM" id="SSF53474">
    <property type="entry name" value="alpha/beta-Hydrolases"/>
    <property type="match status" value="1"/>
</dbReference>
<evidence type="ECO:0000313" key="4">
    <source>
        <dbReference type="Proteomes" id="UP000030011"/>
    </source>
</evidence>
<feature type="transmembrane region" description="Helical" evidence="1">
    <location>
        <begin position="35"/>
        <end position="56"/>
    </location>
</feature>
<protein>
    <recommendedName>
        <fullName evidence="2">Alpha/beta-hydrolase catalytic domain-containing protein</fullName>
    </recommendedName>
</protein>
<gene>
    <name evidence="3" type="ORF">N803_09680</name>
</gene>
<keyword evidence="1" id="KW-0472">Membrane</keyword>
<reference evidence="3 4" key="1">
    <citation type="submission" date="2013-08" db="EMBL/GenBank/DDBJ databases">
        <title>The genome sequence of Knoellia subterranea.</title>
        <authorList>
            <person name="Zhu W."/>
            <person name="Wang G."/>
        </authorList>
    </citation>
    <scope>NUCLEOTIDE SEQUENCE [LARGE SCALE GENOMIC DNA]</scope>
    <source>
        <strain evidence="3 4">KCTC 19937</strain>
    </source>
</reference>
<accession>A0A0A0JKW8</accession>
<keyword evidence="1" id="KW-1133">Transmembrane helix</keyword>
<feature type="transmembrane region" description="Helical" evidence="1">
    <location>
        <begin position="68"/>
        <end position="86"/>
    </location>
</feature>
<feature type="transmembrane region" description="Helical" evidence="1">
    <location>
        <begin position="106"/>
        <end position="127"/>
    </location>
</feature>
<keyword evidence="1" id="KW-0812">Transmembrane</keyword>
<dbReference type="AlphaFoldDB" id="A0A0A0JKW8"/>
<proteinExistence type="predicted"/>
<organism evidence="3 4">
    <name type="scientific">Knoellia subterranea KCTC 19937</name>
    <dbReference type="NCBI Taxonomy" id="1385521"/>
    <lineage>
        <taxon>Bacteria</taxon>
        <taxon>Bacillati</taxon>
        <taxon>Actinomycetota</taxon>
        <taxon>Actinomycetes</taxon>
        <taxon>Micrococcales</taxon>
        <taxon>Intrasporangiaceae</taxon>
        <taxon>Knoellia</taxon>
    </lineage>
</organism>
<name>A0A0A0JKW8_9MICO</name>
<dbReference type="STRING" id="1385521.N803_09680"/>
<evidence type="ECO:0000259" key="2">
    <source>
        <dbReference type="Pfam" id="PF10081"/>
    </source>
</evidence>
<sequence length="399" mass="41098">MNLPALRAPRASTALATPVAVGVSTFPSFLPHLPVAFGVLSALSFLLVFAVGRRVAGPHPHLKGRTRIGAVVLGGALTAYLVVLALTVQDGMRARIGMDPLSLNDFGVALAAGLGVVGIVRGIGWMWRRRAVVSRRGVALAAVSSLVVLAPASARAADAGDQVLLTTSPVGASRAYAGLSDSVDDATRARLAVDRLEAAGGLGRKHVVVVIPTGSGWVNPEFVAGLEQRFGSDVATVAMQYDDRPSWMAYLLDRDGAVAGAEALVDEVVARVDALPNGQRPQVHVVGESLGATAGQAALTAPGALGDMRRAAVCSTFWLGTPGGHRTGLARETVAANPDDPIVHGSPAMAWRPTGEHRAWLPVVSVVHTGADVLGALAVPLGAGHRYGSDQPARLQTCD</sequence>
<dbReference type="RefSeq" id="WP_052111909.1">
    <property type="nucleotide sequence ID" value="NZ_AVPK01000003.1"/>
</dbReference>
<dbReference type="InterPro" id="IPR027787">
    <property type="entry name" value="Alpha/beta-hydrolase_catalytic"/>
</dbReference>
<comment type="caution">
    <text evidence="3">The sequence shown here is derived from an EMBL/GenBank/DDBJ whole genome shotgun (WGS) entry which is preliminary data.</text>
</comment>
<dbReference type="EMBL" id="AVPK01000003">
    <property type="protein sequence ID" value="KGN38040.1"/>
    <property type="molecule type" value="Genomic_DNA"/>
</dbReference>